<keyword evidence="2" id="KW-1185">Reference proteome</keyword>
<dbReference type="Proteomes" id="UP000075880">
    <property type="component" value="Unassembled WGS sequence"/>
</dbReference>
<name>A0AAG5D1B0_ANOAO</name>
<accession>A0AAG5D1B0</accession>
<reference evidence="1" key="1">
    <citation type="submission" date="2024-04" db="UniProtKB">
        <authorList>
            <consortium name="EnsemblMetazoa"/>
        </authorList>
    </citation>
    <scope>IDENTIFICATION</scope>
    <source>
        <strain evidence="1">EBRO</strain>
    </source>
</reference>
<proteinExistence type="predicted"/>
<dbReference type="AlphaFoldDB" id="A0AAG5D1B0"/>
<sequence length="93" mass="10018">SNIYTFIPPLKTQALGLGKSRAFLYGSRAFLGRSSSKKSGNCSFPLGGIACKTPCICFTRASGLGKSRAFLYGSRAFLGRSSSQKIRQLQLCE</sequence>
<organism evidence="1 2">
    <name type="scientific">Anopheles atroparvus</name>
    <name type="common">European mosquito</name>
    <dbReference type="NCBI Taxonomy" id="41427"/>
    <lineage>
        <taxon>Eukaryota</taxon>
        <taxon>Metazoa</taxon>
        <taxon>Ecdysozoa</taxon>
        <taxon>Arthropoda</taxon>
        <taxon>Hexapoda</taxon>
        <taxon>Insecta</taxon>
        <taxon>Pterygota</taxon>
        <taxon>Neoptera</taxon>
        <taxon>Endopterygota</taxon>
        <taxon>Diptera</taxon>
        <taxon>Nematocera</taxon>
        <taxon>Culicoidea</taxon>
        <taxon>Culicidae</taxon>
        <taxon>Anophelinae</taxon>
        <taxon>Anopheles</taxon>
    </lineage>
</organism>
<evidence type="ECO:0000313" key="2">
    <source>
        <dbReference type="Proteomes" id="UP000075880"/>
    </source>
</evidence>
<protein>
    <submittedName>
        <fullName evidence="1">Uncharacterized protein</fullName>
    </submittedName>
</protein>
<evidence type="ECO:0000313" key="1">
    <source>
        <dbReference type="EnsemblMetazoa" id="ENSAATROPP004951"/>
    </source>
</evidence>
<dbReference type="EnsemblMetazoa" id="ENSAATROPT005345">
    <property type="protein sequence ID" value="ENSAATROPP004951"/>
    <property type="gene ID" value="ENSAATROPG004299"/>
</dbReference>